<feature type="compositionally biased region" description="Polar residues" evidence="1">
    <location>
        <begin position="36"/>
        <end position="48"/>
    </location>
</feature>
<organism evidence="2 3">
    <name type="scientific">Araneus ventricosus</name>
    <name type="common">Orbweaver spider</name>
    <name type="synonym">Epeira ventricosa</name>
    <dbReference type="NCBI Taxonomy" id="182803"/>
    <lineage>
        <taxon>Eukaryota</taxon>
        <taxon>Metazoa</taxon>
        <taxon>Ecdysozoa</taxon>
        <taxon>Arthropoda</taxon>
        <taxon>Chelicerata</taxon>
        <taxon>Arachnida</taxon>
        <taxon>Araneae</taxon>
        <taxon>Araneomorphae</taxon>
        <taxon>Entelegynae</taxon>
        <taxon>Araneoidea</taxon>
        <taxon>Araneidae</taxon>
        <taxon>Araneus</taxon>
    </lineage>
</organism>
<evidence type="ECO:0000313" key="2">
    <source>
        <dbReference type="EMBL" id="GBM74281.1"/>
    </source>
</evidence>
<sequence length="155" mass="17821">MDKMTLRPTLLQSIKIPFDLCHSTSPDKEGREDTTRNTNPAKPNTPRSYQMEKPIPPLSLRRATYGKYFNNLTHDERDVGSERHIEFGRRTFKAAKIRGSGRIKSVVTKKLKFDSFKKPKKPELLTLMTSVQTFKENIIQCPASDEIYVDPPPEN</sequence>
<comment type="caution">
    <text evidence="2">The sequence shown here is derived from an EMBL/GenBank/DDBJ whole genome shotgun (WGS) entry which is preliminary data.</text>
</comment>
<feature type="region of interest" description="Disordered" evidence="1">
    <location>
        <begin position="21"/>
        <end position="56"/>
    </location>
</feature>
<gene>
    <name evidence="2" type="ORF">AVEN_109098_1</name>
</gene>
<protein>
    <submittedName>
        <fullName evidence="2">Uncharacterized protein</fullName>
    </submittedName>
</protein>
<reference evidence="2 3" key="1">
    <citation type="journal article" date="2019" name="Sci. Rep.">
        <title>Orb-weaving spider Araneus ventricosus genome elucidates the spidroin gene catalogue.</title>
        <authorList>
            <person name="Kono N."/>
            <person name="Nakamura H."/>
            <person name="Ohtoshi R."/>
            <person name="Moran D.A.P."/>
            <person name="Shinohara A."/>
            <person name="Yoshida Y."/>
            <person name="Fujiwara M."/>
            <person name="Mori M."/>
            <person name="Tomita M."/>
            <person name="Arakawa K."/>
        </authorList>
    </citation>
    <scope>NUCLEOTIDE SEQUENCE [LARGE SCALE GENOMIC DNA]</scope>
</reference>
<accession>A0A4Y2I954</accession>
<proteinExistence type="predicted"/>
<dbReference type="Proteomes" id="UP000499080">
    <property type="component" value="Unassembled WGS sequence"/>
</dbReference>
<keyword evidence="3" id="KW-1185">Reference proteome</keyword>
<dbReference type="AlphaFoldDB" id="A0A4Y2I954"/>
<name>A0A4Y2I954_ARAVE</name>
<evidence type="ECO:0000256" key="1">
    <source>
        <dbReference type="SAM" id="MobiDB-lite"/>
    </source>
</evidence>
<dbReference type="EMBL" id="BGPR01002486">
    <property type="protein sequence ID" value="GBM74281.1"/>
    <property type="molecule type" value="Genomic_DNA"/>
</dbReference>
<evidence type="ECO:0000313" key="3">
    <source>
        <dbReference type="Proteomes" id="UP000499080"/>
    </source>
</evidence>
<feature type="compositionally biased region" description="Basic and acidic residues" evidence="1">
    <location>
        <begin position="25"/>
        <end position="35"/>
    </location>
</feature>